<dbReference type="OrthoDB" id="1434831at2"/>
<protein>
    <submittedName>
        <fullName evidence="1">Uncharacterized protein</fullName>
    </submittedName>
</protein>
<name>A0A176T1L6_9FLAO</name>
<comment type="caution">
    <text evidence="1">The sequence shown here is derived from an EMBL/GenBank/DDBJ whole genome shotgun (WGS) entry which is preliminary data.</text>
</comment>
<gene>
    <name evidence="1" type="ORF">LPB303_15245</name>
</gene>
<keyword evidence="2" id="KW-1185">Reference proteome</keyword>
<dbReference type="AlphaFoldDB" id="A0A176T1L6"/>
<sequence>MNEIYLSKINEEQNREVIVEGDDHSVWAYVLKHSEESIGIEFDGFICSRGTLVESSKEIKDYINNAISAPLMKRYSNEFSIQREIENKDIEIDWNGNEISIKLNGIDFLIMDLKNRKSYSKSTSENGPYGIPITEKN</sequence>
<dbReference type="EMBL" id="LVWE01000066">
    <property type="protein sequence ID" value="OAD41571.1"/>
    <property type="molecule type" value="Genomic_DNA"/>
</dbReference>
<reference evidence="1 2" key="1">
    <citation type="submission" date="2016-02" db="EMBL/GenBank/DDBJ databases">
        <title>Draft genome sequence of Polaribacter atrinae KACC17473.</title>
        <authorList>
            <person name="Shin S.-K."/>
            <person name="Yi H."/>
        </authorList>
    </citation>
    <scope>NUCLEOTIDE SEQUENCE [LARGE SCALE GENOMIC DNA]</scope>
    <source>
        <strain evidence="1 2">KACC 17473</strain>
    </source>
</reference>
<organism evidence="1 2">
    <name type="scientific">Polaribacter atrinae</name>
    <dbReference type="NCBI Taxonomy" id="1333662"/>
    <lineage>
        <taxon>Bacteria</taxon>
        <taxon>Pseudomonadati</taxon>
        <taxon>Bacteroidota</taxon>
        <taxon>Flavobacteriia</taxon>
        <taxon>Flavobacteriales</taxon>
        <taxon>Flavobacteriaceae</taxon>
    </lineage>
</organism>
<evidence type="ECO:0000313" key="1">
    <source>
        <dbReference type="EMBL" id="OAD41571.1"/>
    </source>
</evidence>
<proteinExistence type="predicted"/>
<dbReference type="Proteomes" id="UP000076923">
    <property type="component" value="Unassembled WGS sequence"/>
</dbReference>
<evidence type="ECO:0000313" key="2">
    <source>
        <dbReference type="Proteomes" id="UP000076923"/>
    </source>
</evidence>
<accession>A0A176T1L6</accession>